<dbReference type="Proteomes" id="UP000315730">
    <property type="component" value="Unassembled WGS sequence"/>
</dbReference>
<accession>A0A4Y4D2T4</accession>
<reference evidence="3 4" key="1">
    <citation type="submission" date="2019-06" db="EMBL/GenBank/DDBJ databases">
        <title>Whole genome shotgun sequence of Kocuria varians NBRC 15358.</title>
        <authorList>
            <person name="Hosoyama A."/>
            <person name="Uohara A."/>
            <person name="Ohji S."/>
            <person name="Ichikawa N."/>
        </authorList>
    </citation>
    <scope>NUCLEOTIDE SEQUENCE [LARGE SCALE GENOMIC DNA]</scope>
    <source>
        <strain evidence="3 4">NBRC 15358</strain>
    </source>
</reference>
<feature type="region of interest" description="Disordered" evidence="1">
    <location>
        <begin position="111"/>
        <end position="153"/>
    </location>
</feature>
<keyword evidence="2" id="KW-0472">Membrane</keyword>
<feature type="transmembrane region" description="Helical" evidence="2">
    <location>
        <begin position="33"/>
        <end position="51"/>
    </location>
</feature>
<dbReference type="EMBL" id="BJNW01000013">
    <property type="protein sequence ID" value="GEC99491.1"/>
    <property type="molecule type" value="Genomic_DNA"/>
</dbReference>
<feature type="compositionally biased region" description="Low complexity" evidence="1">
    <location>
        <begin position="113"/>
        <end position="132"/>
    </location>
</feature>
<name>A0A4Y4D2T4_KOCVA</name>
<organism evidence="3 4">
    <name type="scientific">Kocuria varians</name>
    <name type="common">Micrococcus varians</name>
    <dbReference type="NCBI Taxonomy" id="1272"/>
    <lineage>
        <taxon>Bacteria</taxon>
        <taxon>Bacillati</taxon>
        <taxon>Actinomycetota</taxon>
        <taxon>Actinomycetes</taxon>
        <taxon>Micrococcales</taxon>
        <taxon>Micrococcaceae</taxon>
        <taxon>Kocuria</taxon>
    </lineage>
</organism>
<feature type="transmembrane region" description="Helical" evidence="2">
    <location>
        <begin position="9"/>
        <end position="27"/>
    </location>
</feature>
<evidence type="ECO:0000256" key="1">
    <source>
        <dbReference type="SAM" id="MobiDB-lite"/>
    </source>
</evidence>
<evidence type="ECO:0000313" key="3">
    <source>
        <dbReference type="EMBL" id="GEC99491.1"/>
    </source>
</evidence>
<evidence type="ECO:0000313" key="4">
    <source>
        <dbReference type="Proteomes" id="UP000315730"/>
    </source>
</evidence>
<feature type="transmembrane region" description="Helical" evidence="2">
    <location>
        <begin position="204"/>
        <end position="225"/>
    </location>
</feature>
<protein>
    <submittedName>
        <fullName evidence="3">Uncharacterized protein</fullName>
    </submittedName>
</protein>
<dbReference type="RefSeq" id="WP_174805716.1">
    <property type="nucleotide sequence ID" value="NZ_BJNW01000013.1"/>
</dbReference>
<gene>
    <name evidence="3" type="ORF">KVA01_16460</name>
</gene>
<dbReference type="STRING" id="1272.GCA_900014985_01685"/>
<keyword evidence="2" id="KW-0812">Transmembrane</keyword>
<evidence type="ECO:0000256" key="2">
    <source>
        <dbReference type="SAM" id="Phobius"/>
    </source>
</evidence>
<dbReference type="AlphaFoldDB" id="A0A4Y4D2T4"/>
<sequence length="230" mass="24740">MSLEKTREALGGVLCFTALVAAGWYALEGRWVDVAVLLLAGLGQVLAFVWFRSALPRAVVSLVLLTAALSAAEQVYSAIWWWDLVMHCAALHALVWLWWNRVLTRGAPGTELTTARPPAAASSPALAATSASGRSCMPDRTEARASCAGSPPSDLRVRLGSRERVPSRPWQPFVLRGAVGLVIAVVWEGMELLGFLFVTPEIHIPPLDTLGDIVAGVLGAALVGFHRRPW</sequence>
<feature type="transmembrane region" description="Helical" evidence="2">
    <location>
        <begin position="173"/>
        <end position="198"/>
    </location>
</feature>
<feature type="transmembrane region" description="Helical" evidence="2">
    <location>
        <begin position="79"/>
        <end position="99"/>
    </location>
</feature>
<comment type="caution">
    <text evidence="3">The sequence shown here is derived from an EMBL/GenBank/DDBJ whole genome shotgun (WGS) entry which is preliminary data.</text>
</comment>
<proteinExistence type="predicted"/>
<keyword evidence="4" id="KW-1185">Reference proteome</keyword>
<keyword evidence="2" id="KW-1133">Transmembrane helix</keyword>